<reference evidence="2 3" key="1">
    <citation type="submission" date="2024-08" db="EMBL/GenBank/DDBJ databases">
        <authorList>
            <person name="Will J Nash"/>
            <person name="Angela Man"/>
            <person name="Seanna McTaggart"/>
            <person name="Kendall Baker"/>
            <person name="Tom Barker"/>
            <person name="Leah Catchpole"/>
            <person name="Alex Durrant"/>
            <person name="Karim Gharbi"/>
            <person name="Naomi Irish"/>
            <person name="Gemy Kaithakottil"/>
            <person name="Debby Ku"/>
            <person name="Aaliyah Providence"/>
            <person name="Felix Shaw"/>
            <person name="David Swarbreck"/>
            <person name="Chris Watkins"/>
            <person name="Ann M. McCartney"/>
            <person name="Giulio Formenti"/>
            <person name="Alice Mouton"/>
            <person name="Noel Vella"/>
            <person name="Bjorn M von Reumont"/>
            <person name="Adriana Vella"/>
            <person name="Wilfried Haerty"/>
        </authorList>
    </citation>
    <scope>NUCLEOTIDE SEQUENCE [LARGE SCALE GENOMIC DNA]</scope>
</reference>
<evidence type="ECO:0000256" key="1">
    <source>
        <dbReference type="SAM" id="Phobius"/>
    </source>
</evidence>
<comment type="caution">
    <text evidence="2">The sequence shown here is derived from an EMBL/GenBank/DDBJ whole genome shotgun (WGS) entry which is preliminary data.</text>
</comment>
<accession>A0ABP1NYR2</accession>
<dbReference type="EMBL" id="CAXAJV020001294">
    <property type="protein sequence ID" value="CAL7946181.1"/>
    <property type="molecule type" value="Genomic_DNA"/>
</dbReference>
<name>A0ABP1NYR2_XYLVO</name>
<gene>
    <name evidence="2" type="ORF">XYLVIOL_LOCUS7638</name>
</gene>
<keyword evidence="1" id="KW-1133">Transmembrane helix</keyword>
<keyword evidence="1" id="KW-0812">Transmembrane</keyword>
<keyword evidence="1" id="KW-0472">Membrane</keyword>
<dbReference type="Proteomes" id="UP001642520">
    <property type="component" value="Unassembled WGS sequence"/>
</dbReference>
<proteinExistence type="predicted"/>
<evidence type="ECO:0000313" key="3">
    <source>
        <dbReference type="Proteomes" id="UP001642520"/>
    </source>
</evidence>
<feature type="transmembrane region" description="Helical" evidence="1">
    <location>
        <begin position="12"/>
        <end position="30"/>
    </location>
</feature>
<protein>
    <submittedName>
        <fullName evidence="2">Uncharacterized protein</fullName>
    </submittedName>
</protein>
<organism evidence="2 3">
    <name type="scientific">Xylocopa violacea</name>
    <name type="common">Violet carpenter bee</name>
    <name type="synonym">Apis violacea</name>
    <dbReference type="NCBI Taxonomy" id="135666"/>
    <lineage>
        <taxon>Eukaryota</taxon>
        <taxon>Metazoa</taxon>
        <taxon>Ecdysozoa</taxon>
        <taxon>Arthropoda</taxon>
        <taxon>Hexapoda</taxon>
        <taxon>Insecta</taxon>
        <taxon>Pterygota</taxon>
        <taxon>Neoptera</taxon>
        <taxon>Endopterygota</taxon>
        <taxon>Hymenoptera</taxon>
        <taxon>Apocrita</taxon>
        <taxon>Aculeata</taxon>
        <taxon>Apoidea</taxon>
        <taxon>Anthophila</taxon>
        <taxon>Apidae</taxon>
        <taxon>Xylocopa</taxon>
        <taxon>Xylocopa</taxon>
    </lineage>
</organism>
<sequence>MVKFKWHLDKIQTQRTILLGVIGIISIGILRGHRNYERKVSEYMSSLEYRRAREASHDYSVKRMKENQRRLLSGEPPSSGAT</sequence>
<keyword evidence="3" id="KW-1185">Reference proteome</keyword>
<evidence type="ECO:0000313" key="2">
    <source>
        <dbReference type="EMBL" id="CAL7946181.1"/>
    </source>
</evidence>